<proteinExistence type="predicted"/>
<sequence>MDTRLIRPFKFKMKFLALSFSLLSPWVWSADEYRIDYQIERVDTNGVTTIQKYSEKMIRDAQNIWIERLNTQVHADKAHTYSNAQVSTKTETHQHASFDSAIQWMQRKDAVEQANVNVVSPFQRFYILPDEKIRVQLQDVDQEMLGLKNCWRCEYSLIHPDILKRAQLIQRDLKLAHYQIRSAEQTLNIIWNEQDQLVQKYELLKPTSGYAKTFIVRKIDQHVATPWTQTDKYSERDYADFSD</sequence>
<dbReference type="Proteomes" id="UP001161099">
    <property type="component" value="Unassembled WGS sequence"/>
</dbReference>
<feature type="signal peptide" evidence="1">
    <location>
        <begin position="1"/>
        <end position="30"/>
    </location>
</feature>
<organism evidence="2 3">
    <name type="scientific">Acinetobacter johnsonii</name>
    <dbReference type="NCBI Taxonomy" id="40214"/>
    <lineage>
        <taxon>Bacteria</taxon>
        <taxon>Pseudomonadati</taxon>
        <taxon>Pseudomonadota</taxon>
        <taxon>Gammaproteobacteria</taxon>
        <taxon>Moraxellales</taxon>
        <taxon>Moraxellaceae</taxon>
        <taxon>Acinetobacter</taxon>
    </lineage>
</organism>
<name>A0AA42LJ21_ACIJO</name>
<keyword evidence="1" id="KW-0732">Signal</keyword>
<accession>A0AA42LJ21</accession>
<dbReference type="AlphaFoldDB" id="A0AA42LJ21"/>
<evidence type="ECO:0000313" key="2">
    <source>
        <dbReference type="EMBL" id="MDH0657283.1"/>
    </source>
</evidence>
<evidence type="ECO:0000256" key="1">
    <source>
        <dbReference type="SAM" id="SignalP"/>
    </source>
</evidence>
<dbReference type="EMBL" id="JAOCDR010000048">
    <property type="protein sequence ID" value="MDH0657283.1"/>
    <property type="molecule type" value="Genomic_DNA"/>
</dbReference>
<gene>
    <name evidence="2" type="ORF">N5D11_14405</name>
</gene>
<protein>
    <submittedName>
        <fullName evidence="2">Uncharacterized protein</fullName>
    </submittedName>
</protein>
<reference evidence="2" key="1">
    <citation type="submission" date="2022-09" db="EMBL/GenBank/DDBJ databases">
        <title>Intensive care unit water sources are persistently colonized with multi-drug resistant bacteria and are the site of extensive horizontal gene transfer of antibiotic resistance genes.</title>
        <authorList>
            <person name="Diorio-Toth L."/>
        </authorList>
    </citation>
    <scope>NUCLEOTIDE SEQUENCE</scope>
    <source>
        <strain evidence="2">GD03851</strain>
    </source>
</reference>
<comment type="caution">
    <text evidence="2">The sequence shown here is derived from an EMBL/GenBank/DDBJ whole genome shotgun (WGS) entry which is preliminary data.</text>
</comment>
<dbReference type="RefSeq" id="WP_279698892.1">
    <property type="nucleotide sequence ID" value="NZ_JAOCDR010000048.1"/>
</dbReference>
<evidence type="ECO:0000313" key="3">
    <source>
        <dbReference type="Proteomes" id="UP001161099"/>
    </source>
</evidence>
<feature type="chain" id="PRO_5041295625" evidence="1">
    <location>
        <begin position="31"/>
        <end position="243"/>
    </location>
</feature>